<sequence>MQILRTVIWVLILFGLLVFSFFNWDPVEVILWDNLVLETKVPVLVIVAFLLGLLPMWLYHRGAKWNLNRRITSLENAVRSNALSGRHQPTASPAPVAGDSLSPSSDEQP</sequence>
<gene>
    <name evidence="3" type="ORF">VRS74_00585</name>
</gene>
<feature type="compositionally biased region" description="Polar residues" evidence="1">
    <location>
        <begin position="82"/>
        <end position="91"/>
    </location>
</feature>
<evidence type="ECO:0000256" key="2">
    <source>
        <dbReference type="SAM" id="Phobius"/>
    </source>
</evidence>
<feature type="transmembrane region" description="Helical" evidence="2">
    <location>
        <begin position="44"/>
        <end position="60"/>
    </location>
</feature>
<keyword evidence="2" id="KW-0472">Membrane</keyword>
<dbReference type="EMBL" id="JAZDQV010000001">
    <property type="protein sequence ID" value="MEE1876178.1"/>
    <property type="molecule type" value="Genomic_DNA"/>
</dbReference>
<proteinExistence type="predicted"/>
<protein>
    <submittedName>
        <fullName evidence="3">DUF1049 domain-containing protein</fullName>
    </submittedName>
</protein>
<organism evidence="3 4">
    <name type="scientific">Altererythrobacter litoralis</name>
    <dbReference type="NCBI Taxonomy" id="3113904"/>
    <lineage>
        <taxon>Bacteria</taxon>
        <taxon>Pseudomonadati</taxon>
        <taxon>Pseudomonadota</taxon>
        <taxon>Alphaproteobacteria</taxon>
        <taxon>Sphingomonadales</taxon>
        <taxon>Erythrobacteraceae</taxon>
        <taxon>Altererythrobacter</taxon>
    </lineage>
</organism>
<feature type="region of interest" description="Disordered" evidence="1">
    <location>
        <begin position="82"/>
        <end position="109"/>
    </location>
</feature>
<feature type="transmembrane region" description="Helical" evidence="2">
    <location>
        <begin position="7"/>
        <end position="24"/>
    </location>
</feature>
<keyword evidence="2" id="KW-1133">Transmembrane helix</keyword>
<dbReference type="RefSeq" id="WP_354143291.1">
    <property type="nucleotide sequence ID" value="NZ_JAZDQV010000001.1"/>
</dbReference>
<keyword evidence="4" id="KW-1185">Reference proteome</keyword>
<name>A0ABU7GAQ0_9SPHN</name>
<evidence type="ECO:0000256" key="1">
    <source>
        <dbReference type="SAM" id="MobiDB-lite"/>
    </source>
</evidence>
<comment type="caution">
    <text evidence="3">The sequence shown here is derived from an EMBL/GenBank/DDBJ whole genome shotgun (WGS) entry which is preliminary data.</text>
</comment>
<accession>A0ABU7GAQ0</accession>
<evidence type="ECO:0000313" key="3">
    <source>
        <dbReference type="EMBL" id="MEE1876178.1"/>
    </source>
</evidence>
<reference evidence="3 4" key="1">
    <citation type="submission" date="2024-01" db="EMBL/GenBank/DDBJ databases">
        <title>The genome sequence of Erythrobacteraceae sp. strain 1XM1-14.</title>
        <authorList>
            <person name="Liu Y."/>
        </authorList>
    </citation>
    <scope>NUCLEOTIDE SEQUENCE [LARGE SCALE GENOMIC DNA]</scope>
    <source>
        <strain evidence="3 4">1XM1-14</strain>
    </source>
</reference>
<keyword evidence="2" id="KW-0812">Transmembrane</keyword>
<evidence type="ECO:0000313" key="4">
    <source>
        <dbReference type="Proteomes" id="UP001343492"/>
    </source>
</evidence>
<dbReference type="Proteomes" id="UP001343492">
    <property type="component" value="Unassembled WGS sequence"/>
</dbReference>